<dbReference type="InterPro" id="IPR032675">
    <property type="entry name" value="LRR_dom_sf"/>
</dbReference>
<keyword evidence="2" id="KW-0677">Repeat</keyword>
<dbReference type="KEGG" id="lmt:LMRG_01175"/>
<feature type="domain" description="MucBP" evidence="6">
    <location>
        <begin position="396"/>
        <end position="460"/>
    </location>
</feature>
<organism evidence="8 9">
    <name type="scientific">Listeria monocytogenes serotype 1/2a (strain 10403S)</name>
    <dbReference type="NCBI Taxonomy" id="393133"/>
    <lineage>
        <taxon>Bacteria</taxon>
        <taxon>Bacillati</taxon>
        <taxon>Bacillota</taxon>
        <taxon>Bacilli</taxon>
        <taxon>Bacillales</taxon>
        <taxon>Listeriaceae</taxon>
        <taxon>Listeria</taxon>
    </lineage>
</organism>
<dbReference type="AlphaFoldDB" id="A0A0H3GHR8"/>
<dbReference type="Pfam" id="PF07523">
    <property type="entry name" value="Big_3"/>
    <property type="match status" value="1"/>
</dbReference>
<keyword evidence="4" id="KW-0812">Transmembrane</keyword>
<accession>A0A0H3GHR8</accession>
<dbReference type="InterPro" id="IPR050216">
    <property type="entry name" value="LRR_domain-containing"/>
</dbReference>
<keyword evidence="4" id="KW-1133">Transmembrane helix</keyword>
<dbReference type="InterPro" id="IPR022038">
    <property type="entry name" value="Ig-like_bact"/>
</dbReference>
<evidence type="ECO:0000256" key="3">
    <source>
        <dbReference type="SAM" id="MobiDB-lite"/>
    </source>
</evidence>
<sequence>MKKKFVYLLLLVLFMTVLPFQMLEAQAASTSWIEQELDGNEPFIAETEKILSKNRQDITLADLETIQKIHVFGADSIPNKISDYKNLTALEANYGTITEVPESVGSLKELVTLNVDENNLQEFPMVVFQLPKLEVLYISRGNITEVPTEITTLASHLKILDVSNQKLVTIPDSIFTTNWKAMHDGKLSMSLAGNQIASDIPANYLDNFNSGGNMLEFYDNPTIDYLQKQDQLTYTGGTIEVPLNTDFKQLTPDKTNLGLKSNIPLFSQHEFMYYDDVTSANILTNGVATDVGDGYITIKSTLSTNSNPFAKVRVPIKVTAPLKGADVTVQYLDSNGDTLATPDILSGNEGDAYASTPKTIDGYTLTQTPTNAQGTFTEEPQTVIYVYTKNSVAAAPVTVKYLDEEGKILTASDNLTGNVDDPYQTKAKEFAGYTLDESKLPTNASGVFKTNAQTVTYVYKTIPASIKAHDSTMNVGDTWSAKDNFDSAVDSLGVAVPFDEVKVDGSVDTTKAGVYPVTYSFAGDSVTIKVTVKATVVPAPPITPIKPVVPAPANPNTPSTQQTPTKQSGTLKIKATHQEQPIVAGNLKLPTTGDNLWDSVLYSIFGFITVCLSFVLFFRLKKQKNS</sequence>
<reference evidence="9" key="1">
    <citation type="submission" date="2010-04" db="EMBL/GenBank/DDBJ databases">
        <title>The genome sequence of Listeria monocytogenes strain 10403S.</title>
        <authorList>
            <consortium name="The Broad Institute Genome Sequencing Platform"/>
            <consortium name="The Broad Institute Genome Sequencing Center for Infectious Disease."/>
            <person name="Borowsky M."/>
            <person name="Borodovsky M."/>
            <person name="Young S.K."/>
            <person name="Zeng Q."/>
            <person name="Koehrsen M."/>
            <person name="Fitzgerald M."/>
            <person name="Wiedmann M."/>
            <person name="Swaminathan B."/>
            <person name="Lauer P."/>
            <person name="Portnoy D."/>
            <person name="Cossart P."/>
            <person name="Buchrieser C."/>
            <person name="Higgins D."/>
            <person name="Abouelleil A."/>
            <person name="Alvarado L."/>
            <person name="Arachchi H.M."/>
            <person name="Berlin A."/>
            <person name="Borenstein D."/>
            <person name="Brown A."/>
            <person name="Chapman S.B."/>
            <person name="Chen Z."/>
            <person name="Dunbar C.D."/>
            <person name="Engels R."/>
            <person name="Freedman E."/>
            <person name="Gearin G."/>
            <person name="Gellesch M."/>
            <person name="Goldberg J."/>
            <person name="Griggs A."/>
            <person name="Gujja S."/>
            <person name="Heilman E."/>
            <person name="Heiman D."/>
            <person name="Howarth C."/>
            <person name="Jen D."/>
            <person name="Larson L."/>
            <person name="Lui A."/>
            <person name="MacDonald J."/>
            <person name="Mehta T."/>
            <person name="Montmayeur A."/>
            <person name="Neiman D."/>
            <person name="Park D."/>
            <person name="Pearson M."/>
            <person name="Priest M."/>
            <person name="Richards J."/>
            <person name="Roberts A."/>
            <person name="Saif S."/>
            <person name="Shea T."/>
            <person name="Shenoy N."/>
            <person name="Sisk P."/>
            <person name="Stolte C."/>
            <person name="Sykes S."/>
            <person name="Walk T."/>
            <person name="White J."/>
            <person name="Yandava C."/>
            <person name="Haas B."/>
            <person name="Nusbaum C."/>
            <person name="Birren B."/>
        </authorList>
    </citation>
    <scope>NUCLEOTIDE SEQUENCE [LARGE SCALE GENOMIC DNA]</scope>
    <source>
        <strain evidence="9">10403S</strain>
    </source>
</reference>
<feature type="compositionally biased region" description="Low complexity" evidence="3">
    <location>
        <begin position="556"/>
        <end position="569"/>
    </location>
</feature>
<dbReference type="GO" id="GO:0005737">
    <property type="term" value="C:cytoplasm"/>
    <property type="evidence" value="ECO:0007669"/>
    <property type="project" value="TreeGrafter"/>
</dbReference>
<dbReference type="InterPro" id="IPR013783">
    <property type="entry name" value="Ig-like_fold"/>
</dbReference>
<dbReference type="Pfam" id="PF06458">
    <property type="entry name" value="MucBP"/>
    <property type="match status" value="2"/>
</dbReference>
<dbReference type="EMBL" id="CP002002">
    <property type="protein sequence ID" value="AEO07007.1"/>
    <property type="molecule type" value="Genomic_DNA"/>
</dbReference>
<evidence type="ECO:0000256" key="2">
    <source>
        <dbReference type="ARBA" id="ARBA00022737"/>
    </source>
</evidence>
<dbReference type="Proteomes" id="UP000001288">
    <property type="component" value="Chromosome"/>
</dbReference>
<evidence type="ECO:0000256" key="5">
    <source>
        <dbReference type="SAM" id="SignalP"/>
    </source>
</evidence>
<protein>
    <submittedName>
        <fullName evidence="8">Internalin</fullName>
    </submittedName>
</protein>
<dbReference type="PANTHER" id="PTHR48051">
    <property type="match status" value="1"/>
</dbReference>
<feature type="domain" description="Ig-like" evidence="7">
    <location>
        <begin position="466"/>
        <end position="532"/>
    </location>
</feature>
<dbReference type="Gene3D" id="2.60.40.10">
    <property type="entry name" value="Immunoglobulins"/>
    <property type="match status" value="1"/>
</dbReference>
<evidence type="ECO:0000256" key="4">
    <source>
        <dbReference type="SAM" id="Phobius"/>
    </source>
</evidence>
<evidence type="ECO:0000256" key="1">
    <source>
        <dbReference type="ARBA" id="ARBA00022614"/>
    </source>
</evidence>
<feature type="region of interest" description="Disordered" evidence="3">
    <location>
        <begin position="547"/>
        <end position="569"/>
    </location>
</feature>
<dbReference type="SUPFAM" id="SSF52058">
    <property type="entry name" value="L domain-like"/>
    <property type="match status" value="1"/>
</dbReference>
<gene>
    <name evidence="8" type="ordered locus">LMRG_01175</name>
</gene>
<dbReference type="InterPro" id="IPR009459">
    <property type="entry name" value="MucBP_dom"/>
</dbReference>
<dbReference type="Gene3D" id="3.10.20.320">
    <property type="entry name" value="Putative peptidoglycan bound protein (lpxtg motif)"/>
    <property type="match status" value="2"/>
</dbReference>
<feature type="domain" description="MucBP" evidence="6">
    <location>
        <begin position="326"/>
        <end position="388"/>
    </location>
</feature>
<keyword evidence="1" id="KW-0433">Leucine-rich repeat</keyword>
<evidence type="ECO:0000259" key="6">
    <source>
        <dbReference type="Pfam" id="PF06458"/>
    </source>
</evidence>
<feature type="signal peptide" evidence="5">
    <location>
        <begin position="1"/>
        <end position="27"/>
    </location>
</feature>
<evidence type="ECO:0000259" key="7">
    <source>
        <dbReference type="Pfam" id="PF07523"/>
    </source>
</evidence>
<dbReference type="RefSeq" id="WP_014600991.1">
    <property type="nucleotide sequence ID" value="NC_017544.1"/>
</dbReference>
<keyword evidence="4" id="KW-0472">Membrane</keyword>
<keyword evidence="5" id="KW-0732">Signal</keyword>
<dbReference type="Gene3D" id="3.80.10.10">
    <property type="entry name" value="Ribonuclease Inhibitor"/>
    <property type="match status" value="1"/>
</dbReference>
<evidence type="ECO:0000313" key="9">
    <source>
        <dbReference type="Proteomes" id="UP000001288"/>
    </source>
</evidence>
<feature type="transmembrane region" description="Helical" evidence="4">
    <location>
        <begin position="600"/>
        <end position="620"/>
    </location>
</feature>
<evidence type="ECO:0000313" key="8">
    <source>
        <dbReference type="EMBL" id="AEO07007.1"/>
    </source>
</evidence>
<feature type="chain" id="PRO_5002610305" evidence="5">
    <location>
        <begin position="28"/>
        <end position="626"/>
    </location>
</feature>
<proteinExistence type="predicted"/>
<name>A0A0H3GHR8_LISM4</name>
<dbReference type="PANTHER" id="PTHR48051:SF1">
    <property type="entry name" value="RAS SUPPRESSOR PROTEIN 1"/>
    <property type="match status" value="1"/>
</dbReference>
<dbReference type="HOGENOM" id="CLU_029184_0_0_9"/>